<comment type="caution">
    <text evidence="2">The sequence shown here is derived from an EMBL/GenBank/DDBJ whole genome shotgun (WGS) entry which is preliminary data.</text>
</comment>
<evidence type="ECO:0000313" key="3">
    <source>
        <dbReference type="Proteomes" id="UP001163046"/>
    </source>
</evidence>
<keyword evidence="3" id="KW-1185">Reference proteome</keyword>
<protein>
    <submittedName>
        <fullName evidence="2">Uncharacterized protein</fullName>
    </submittedName>
</protein>
<organism evidence="2 3">
    <name type="scientific">Desmophyllum pertusum</name>
    <dbReference type="NCBI Taxonomy" id="174260"/>
    <lineage>
        <taxon>Eukaryota</taxon>
        <taxon>Metazoa</taxon>
        <taxon>Cnidaria</taxon>
        <taxon>Anthozoa</taxon>
        <taxon>Hexacorallia</taxon>
        <taxon>Scleractinia</taxon>
        <taxon>Caryophylliina</taxon>
        <taxon>Caryophylliidae</taxon>
        <taxon>Desmophyllum</taxon>
    </lineage>
</organism>
<dbReference type="EMBL" id="MU827778">
    <property type="protein sequence ID" value="KAJ7340112.1"/>
    <property type="molecule type" value="Genomic_DNA"/>
</dbReference>
<evidence type="ECO:0000313" key="2">
    <source>
        <dbReference type="EMBL" id="KAJ7340112.1"/>
    </source>
</evidence>
<gene>
    <name evidence="2" type="ORF">OS493_002838</name>
</gene>
<reference evidence="2" key="1">
    <citation type="submission" date="2023-01" db="EMBL/GenBank/DDBJ databases">
        <title>Genome assembly of the deep-sea coral Lophelia pertusa.</title>
        <authorList>
            <person name="Herrera S."/>
            <person name="Cordes E."/>
        </authorList>
    </citation>
    <scope>NUCLEOTIDE SEQUENCE</scope>
    <source>
        <strain evidence="2">USNM1676648</strain>
        <tissue evidence="2">Polyp</tissue>
    </source>
</reference>
<feature type="compositionally biased region" description="Polar residues" evidence="1">
    <location>
        <begin position="344"/>
        <end position="353"/>
    </location>
</feature>
<feature type="compositionally biased region" description="Polar residues" evidence="1">
    <location>
        <begin position="250"/>
        <end position="259"/>
    </location>
</feature>
<name>A0A9W9YJ78_9CNID</name>
<proteinExistence type="predicted"/>
<feature type="region of interest" description="Disordered" evidence="1">
    <location>
        <begin position="344"/>
        <end position="399"/>
    </location>
</feature>
<dbReference type="Proteomes" id="UP001163046">
    <property type="component" value="Unassembled WGS sequence"/>
</dbReference>
<dbReference type="OrthoDB" id="6088188at2759"/>
<evidence type="ECO:0000256" key="1">
    <source>
        <dbReference type="SAM" id="MobiDB-lite"/>
    </source>
</evidence>
<feature type="compositionally biased region" description="Acidic residues" evidence="1">
    <location>
        <begin position="389"/>
        <end position="399"/>
    </location>
</feature>
<feature type="region of interest" description="Disordered" evidence="1">
    <location>
        <begin position="230"/>
        <end position="262"/>
    </location>
</feature>
<accession>A0A9W9YJ78</accession>
<sequence>MRHLRLNKPQYVTKGMFLEPLTEELEVSSVGSGTVRTKISRKLSNEEGTIIIREESFEQGNLESELSLDVPITGHEQVGFDSNELKETTVSEQVENESQIVVNLEAEEATSISHAAEGVMDYYSAKSSSDVVDLINYSIDSQQCTSSTSECSDNNKQDLSRDVGANAEEEVTDFLQVQQFPAHLKVASIVVQDSFELEEIGNEEFNEKESSSTDQESGLILVKSLEKRLTRENSGESSGFEEMLPDKESASPNSSSPVLNTKRLPAVSRDLISDRRPLEALLDREMLSLAVEEKSPRATFGQRRTKSLTKQRPIDEDTFASWVSSPRSSAPNYVAESLGTSISREDSTVTSDSYVGETDENYNRTSKNGPEKLSVNVEPSALENSDNSQGDEDTATSESFEDATLNNGSLQDNNSTAIKLSELSSCLQNEMTHNGEESISPLTKEEFNSQRNITENKEYVLNKTDATFHSQGDAINTHIEQQTQSSRDLLSRGKLLVTSLPEDNEAVGACAEVRQREESQKALRKVDSEYQQTIWTVTWLDM</sequence>
<dbReference type="AlphaFoldDB" id="A0A9W9YJ78"/>